<dbReference type="Proteomes" id="UP000183413">
    <property type="component" value="Unassembled WGS sequence"/>
</dbReference>
<sequence>MKNSRRTQADRTAATRAALIAAGRKLFAEHGYAGVGTETLTREAGVSRGALYHQFGDKTELFADVLADVEADVTRSLMEAVPSGDTDLVAVMTRAMEMWLDACEKAEVRRIVLIDGPSVLGWVRWRAICQPHILGLIEAVLAQAVEEGALLPLPVKPLAHVLLAVADEAALYVDAAPNRPEARQEMLEIVNTLVQGLTTPDKR</sequence>
<reference evidence="6 7" key="1">
    <citation type="submission" date="2016-10" db="EMBL/GenBank/DDBJ databases">
        <authorList>
            <person name="de Groot N.N."/>
        </authorList>
    </citation>
    <scope>NUCLEOTIDE SEQUENCE [LARGE SCALE GENOMIC DNA]</scope>
    <source>
        <strain evidence="6 7">DSM 43067</strain>
    </source>
</reference>
<evidence type="ECO:0000313" key="7">
    <source>
        <dbReference type="Proteomes" id="UP000183413"/>
    </source>
</evidence>
<dbReference type="InParanoid" id="A0A1I5QR92"/>
<evidence type="ECO:0000259" key="5">
    <source>
        <dbReference type="PROSITE" id="PS50977"/>
    </source>
</evidence>
<dbReference type="PANTHER" id="PTHR30055">
    <property type="entry name" value="HTH-TYPE TRANSCRIPTIONAL REGULATOR RUTR"/>
    <property type="match status" value="1"/>
</dbReference>
<dbReference type="SUPFAM" id="SSF46689">
    <property type="entry name" value="Homeodomain-like"/>
    <property type="match status" value="1"/>
</dbReference>
<dbReference type="Pfam" id="PF00440">
    <property type="entry name" value="TetR_N"/>
    <property type="match status" value="1"/>
</dbReference>
<dbReference type="Pfam" id="PF21351">
    <property type="entry name" value="TetR_C_41"/>
    <property type="match status" value="1"/>
</dbReference>
<evidence type="ECO:0000313" key="6">
    <source>
        <dbReference type="EMBL" id="SFP48660.1"/>
    </source>
</evidence>
<dbReference type="PROSITE" id="PS50977">
    <property type="entry name" value="HTH_TETR_2"/>
    <property type="match status" value="1"/>
</dbReference>
<dbReference type="PRINTS" id="PR00455">
    <property type="entry name" value="HTHTETR"/>
</dbReference>
<evidence type="ECO:0000256" key="3">
    <source>
        <dbReference type="ARBA" id="ARBA00023163"/>
    </source>
</evidence>
<keyword evidence="2 4" id="KW-0238">DNA-binding</keyword>
<dbReference type="InterPro" id="IPR049484">
    <property type="entry name" value="Rv0078-like_C"/>
</dbReference>
<dbReference type="eggNOG" id="COG1309">
    <property type="taxonomic scope" value="Bacteria"/>
</dbReference>
<keyword evidence="7" id="KW-1185">Reference proteome</keyword>
<gene>
    <name evidence="6" type="ORF">SAMN04489713_114228</name>
</gene>
<accession>A0A1I5QR92</accession>
<dbReference type="InterPro" id="IPR050109">
    <property type="entry name" value="HTH-type_TetR-like_transc_reg"/>
</dbReference>
<feature type="DNA-binding region" description="H-T-H motif" evidence="4">
    <location>
        <begin position="36"/>
        <end position="55"/>
    </location>
</feature>
<protein>
    <submittedName>
        <fullName evidence="6">DNA-binding transcriptional regulator, AcrR family</fullName>
    </submittedName>
</protein>
<evidence type="ECO:0000256" key="1">
    <source>
        <dbReference type="ARBA" id="ARBA00023015"/>
    </source>
</evidence>
<dbReference type="STRING" id="1993.SAMN04489713_114228"/>
<evidence type="ECO:0000256" key="4">
    <source>
        <dbReference type="PROSITE-ProRule" id="PRU00335"/>
    </source>
</evidence>
<proteinExistence type="predicted"/>
<dbReference type="Gene3D" id="1.10.357.10">
    <property type="entry name" value="Tetracycline Repressor, domain 2"/>
    <property type="match status" value="1"/>
</dbReference>
<name>A0A1I5QR92_9ACTN</name>
<organism evidence="6 7">
    <name type="scientific">Actinomadura madurae</name>
    <dbReference type="NCBI Taxonomy" id="1993"/>
    <lineage>
        <taxon>Bacteria</taxon>
        <taxon>Bacillati</taxon>
        <taxon>Actinomycetota</taxon>
        <taxon>Actinomycetes</taxon>
        <taxon>Streptosporangiales</taxon>
        <taxon>Thermomonosporaceae</taxon>
        <taxon>Actinomadura</taxon>
    </lineage>
</organism>
<dbReference type="GO" id="GO:0003700">
    <property type="term" value="F:DNA-binding transcription factor activity"/>
    <property type="evidence" value="ECO:0007669"/>
    <property type="project" value="TreeGrafter"/>
</dbReference>
<dbReference type="InterPro" id="IPR001647">
    <property type="entry name" value="HTH_TetR"/>
</dbReference>
<dbReference type="InterPro" id="IPR009057">
    <property type="entry name" value="Homeodomain-like_sf"/>
</dbReference>
<dbReference type="AlphaFoldDB" id="A0A1I5QR92"/>
<evidence type="ECO:0000256" key="2">
    <source>
        <dbReference type="ARBA" id="ARBA00023125"/>
    </source>
</evidence>
<dbReference type="EMBL" id="FOVH01000014">
    <property type="protein sequence ID" value="SFP48660.1"/>
    <property type="molecule type" value="Genomic_DNA"/>
</dbReference>
<keyword evidence="3" id="KW-0804">Transcription</keyword>
<feature type="domain" description="HTH tetR-type" evidence="5">
    <location>
        <begin position="13"/>
        <end position="73"/>
    </location>
</feature>
<keyword evidence="1" id="KW-0805">Transcription regulation</keyword>
<dbReference type="GO" id="GO:0000976">
    <property type="term" value="F:transcription cis-regulatory region binding"/>
    <property type="evidence" value="ECO:0007669"/>
    <property type="project" value="TreeGrafter"/>
</dbReference>
<dbReference type="PANTHER" id="PTHR30055:SF234">
    <property type="entry name" value="HTH-TYPE TRANSCRIPTIONAL REGULATOR BETI"/>
    <property type="match status" value="1"/>
</dbReference>
<dbReference type="RefSeq" id="WP_075023437.1">
    <property type="nucleotide sequence ID" value="NZ_FOVH01000014.1"/>
</dbReference>